<comment type="caution">
    <text evidence="1">The sequence shown here is derived from an EMBL/GenBank/DDBJ whole genome shotgun (WGS) entry which is preliminary data.</text>
</comment>
<name>A0A3E2NJ43_9SPHI</name>
<gene>
    <name evidence="1" type="ORF">DYU05_20620</name>
</gene>
<dbReference type="RefSeq" id="WP_117385066.1">
    <property type="nucleotide sequence ID" value="NZ_QWDE01000008.1"/>
</dbReference>
<dbReference type="EMBL" id="QWDE01000008">
    <property type="protein sequence ID" value="RFZ81027.1"/>
    <property type="molecule type" value="Genomic_DNA"/>
</dbReference>
<dbReference type="OrthoDB" id="8907997at2"/>
<keyword evidence="2" id="KW-1185">Reference proteome</keyword>
<evidence type="ECO:0000313" key="2">
    <source>
        <dbReference type="Proteomes" id="UP000260823"/>
    </source>
</evidence>
<accession>A0A3E2NJ43</accession>
<reference evidence="1 2" key="1">
    <citation type="submission" date="2018-08" db="EMBL/GenBank/DDBJ databases">
        <title>Mucilaginibacter terrae sp. nov., isolated from manganese diggings.</title>
        <authorList>
            <person name="Huang Y."/>
            <person name="Zhou Z."/>
        </authorList>
    </citation>
    <scope>NUCLEOTIDE SEQUENCE [LARGE SCALE GENOMIC DNA]</scope>
    <source>
        <strain evidence="1 2">ZH6</strain>
    </source>
</reference>
<dbReference type="Proteomes" id="UP000260823">
    <property type="component" value="Unassembled WGS sequence"/>
</dbReference>
<evidence type="ECO:0000313" key="1">
    <source>
        <dbReference type="EMBL" id="RFZ81027.1"/>
    </source>
</evidence>
<proteinExistence type="predicted"/>
<organism evidence="1 2">
    <name type="scientific">Mucilaginibacter terrenus</name>
    <dbReference type="NCBI Taxonomy" id="2482727"/>
    <lineage>
        <taxon>Bacteria</taxon>
        <taxon>Pseudomonadati</taxon>
        <taxon>Bacteroidota</taxon>
        <taxon>Sphingobacteriia</taxon>
        <taxon>Sphingobacteriales</taxon>
        <taxon>Sphingobacteriaceae</taxon>
        <taxon>Mucilaginibacter</taxon>
    </lineage>
</organism>
<dbReference type="AlphaFoldDB" id="A0A3E2NJ43"/>
<protein>
    <submittedName>
        <fullName evidence="1">Uncharacterized protein</fullName>
    </submittedName>
</protein>
<sequence length="226" mass="26240">MSEEDLQHFHNLFIAAVAAVPEDYRQTVHYDVRQLLPRIENRGQRYNLKRKLIGDHLIKSGERIFCYELYHRLRLAMIADNGPEIYEGLHLQGELQKQQIQPLLERMGLLALSANFAPDFLLHTPGNANNHPYVVEVKTIRFLESEMVEDDIKKIVEFMTRYGYQRGIFLSVNFDYQRLTEMINGNAALPLIEGIQDVASRIYIIGQQHFDGSVFSHTLQQLLGWV</sequence>